<evidence type="ECO:0000313" key="2">
    <source>
        <dbReference type="EMBL" id="MCL1635571.1"/>
    </source>
</evidence>
<dbReference type="EMBL" id="JAMBEP010000003">
    <property type="protein sequence ID" value="MCL1635571.1"/>
    <property type="molecule type" value="Genomic_DNA"/>
</dbReference>
<dbReference type="Proteomes" id="UP001431217">
    <property type="component" value="Unassembled WGS sequence"/>
</dbReference>
<evidence type="ECO:0000256" key="1">
    <source>
        <dbReference type="SAM" id="Coils"/>
    </source>
</evidence>
<accession>A0ABT0ML19</accession>
<evidence type="ECO:0008006" key="4">
    <source>
        <dbReference type="Google" id="ProtNLM"/>
    </source>
</evidence>
<keyword evidence="1" id="KW-0175">Coiled coil</keyword>
<name>A0ABT0ML19_9GAMM</name>
<proteinExistence type="predicted"/>
<sequence>MRDCLWFLLGGDKVPKKIPQALGYDQLRLLISNDSDQYEISRALAGGDTRIYRVLDEVREAIDEEVNTFIVRLSGASGKQLLRSSSKKGNVTGGDLRHWFLLSQPSMISEDPTSGPQMNSTQRMAAFHLFLTGSDDAAIQLKKTKAEQDRIAGQIAATEQHLEHISREIPSGLTREHVAGALEHVDTALNAMTEHYNLRSAQLKSVRNSILESAGSYAKAEQDRDLSLMMIQRFELLDQKYLSDYERLGATWEGISMFQALDETPCPLCGTPVELQLDPKQLNSENQNLYRKALSAELDKIRNLRVGLSLTLKHERERANFLSETTQSLSIRLNELEKQEKRQINETRNEFTGDPKTLAIRRSELSENLAKFDEKARLEASIVRLKSTKRRERFSIERNVGDSPSEVANLAKSYLHDWGFTGIKDVSLDMNMCDLRIDDRARLDYGAGKRSIFLTALTISVISHALQNGYPNLGFVVIDSPLKSYADPKNAADRDIPASTVTDRFYRWLADWNGPGQIVILENQEISEPDRTTIDAIEFIGDAVGDGRRGFYP</sequence>
<comment type="caution">
    <text evidence="2">The sequence shown here is derived from an EMBL/GenBank/DDBJ whole genome shotgun (WGS) entry which is preliminary data.</text>
</comment>
<gene>
    <name evidence="2" type="ORF">M2650_13160</name>
</gene>
<protein>
    <recommendedName>
        <fullName evidence="4">DUF3732 domain-containing protein</fullName>
    </recommendedName>
</protein>
<organism evidence="2 3">
    <name type="scientific">Luteimonas galliterrae</name>
    <dbReference type="NCBI Taxonomy" id="2940486"/>
    <lineage>
        <taxon>Bacteria</taxon>
        <taxon>Pseudomonadati</taxon>
        <taxon>Pseudomonadota</taxon>
        <taxon>Gammaproteobacteria</taxon>
        <taxon>Lysobacterales</taxon>
        <taxon>Lysobacteraceae</taxon>
        <taxon>Luteimonas</taxon>
    </lineage>
</organism>
<dbReference type="RefSeq" id="WP_249475252.1">
    <property type="nucleotide sequence ID" value="NZ_JAMBEP010000003.1"/>
</dbReference>
<reference evidence="2 3" key="1">
    <citation type="submission" date="2022-05" db="EMBL/GenBank/DDBJ databases">
        <title>Luteimonas sp. SX5, whole genome shotgun sequencing project.</title>
        <authorList>
            <person name="Zhao G."/>
            <person name="Shen L."/>
        </authorList>
    </citation>
    <scope>NUCLEOTIDE SEQUENCE [LARGE SCALE GENOMIC DNA]</scope>
    <source>
        <strain evidence="2 3">SX5</strain>
    </source>
</reference>
<evidence type="ECO:0000313" key="3">
    <source>
        <dbReference type="Proteomes" id="UP001431217"/>
    </source>
</evidence>
<feature type="coiled-coil region" evidence="1">
    <location>
        <begin position="319"/>
        <end position="346"/>
    </location>
</feature>
<keyword evidence="3" id="KW-1185">Reference proteome</keyword>